<dbReference type="Pfam" id="PF00528">
    <property type="entry name" value="BPD_transp_1"/>
    <property type="match status" value="1"/>
</dbReference>
<keyword evidence="6 7" id="KW-0472">Membrane</keyword>
<comment type="subcellular location">
    <subcellularLocation>
        <location evidence="1 7">Cell membrane</location>
        <topology evidence="1 7">Multi-pass membrane protein</topology>
    </subcellularLocation>
</comment>
<gene>
    <name evidence="9" type="ORF">GM661_18390</name>
</gene>
<sequence>MLLIVAYPILLTVRTALYHEVLTRPWEGVEFAGLSNFTKLLQDREFWGALQRTLIWTVSSVMGKTLIGLAIALVLNQKFKIRGLYRTLILIPWVTPQVVSAIIWRWVYNGEYGMLNYVFMKLGFISEGISWLGHRSTAFIAAVINDMWIGIPFMIVVFLSGLQGIPQEIYEAARVDGANKWQQLFKITLPQLKPVFLTGTILSIIWTFNSFNIIWVLTKGGPVNATETLVIKTYKEAFSKFDLGIGGAYAVTTFILLMIFSLFYWNLFKAKE</sequence>
<comment type="similarity">
    <text evidence="7">Belongs to the binding-protein-dependent transport system permease family.</text>
</comment>
<name>A0A8A7KQM2_9FIRM</name>
<dbReference type="InterPro" id="IPR035906">
    <property type="entry name" value="MetI-like_sf"/>
</dbReference>
<evidence type="ECO:0000256" key="4">
    <source>
        <dbReference type="ARBA" id="ARBA00022692"/>
    </source>
</evidence>
<dbReference type="SUPFAM" id="SSF161098">
    <property type="entry name" value="MetI-like"/>
    <property type="match status" value="1"/>
</dbReference>
<evidence type="ECO:0000256" key="5">
    <source>
        <dbReference type="ARBA" id="ARBA00022989"/>
    </source>
</evidence>
<dbReference type="KEGG" id="ifn:GM661_18390"/>
<evidence type="ECO:0000256" key="2">
    <source>
        <dbReference type="ARBA" id="ARBA00022448"/>
    </source>
</evidence>
<evidence type="ECO:0000256" key="6">
    <source>
        <dbReference type="ARBA" id="ARBA00023136"/>
    </source>
</evidence>
<keyword evidence="3" id="KW-1003">Cell membrane</keyword>
<dbReference type="PANTHER" id="PTHR43005:SF1">
    <property type="entry name" value="SPERMIDINE_PUTRESCINE TRANSPORT SYSTEM PERMEASE PROTEIN"/>
    <property type="match status" value="1"/>
</dbReference>
<dbReference type="InterPro" id="IPR000515">
    <property type="entry name" value="MetI-like"/>
</dbReference>
<dbReference type="AlphaFoldDB" id="A0A8A7KQM2"/>
<evidence type="ECO:0000256" key="7">
    <source>
        <dbReference type="RuleBase" id="RU363032"/>
    </source>
</evidence>
<proteinExistence type="inferred from homology"/>
<feature type="transmembrane region" description="Helical" evidence="7">
    <location>
        <begin position="54"/>
        <end position="75"/>
    </location>
</feature>
<feature type="domain" description="ABC transmembrane type-1" evidence="8">
    <location>
        <begin position="50"/>
        <end position="264"/>
    </location>
</feature>
<keyword evidence="5 7" id="KW-1133">Transmembrane helix</keyword>
<evidence type="ECO:0000313" key="9">
    <source>
        <dbReference type="EMBL" id="QTM00103.1"/>
    </source>
</evidence>
<organism evidence="9 10">
    <name type="scientific">Iocasia fonsfrigidae</name>
    <dbReference type="NCBI Taxonomy" id="2682810"/>
    <lineage>
        <taxon>Bacteria</taxon>
        <taxon>Bacillati</taxon>
        <taxon>Bacillota</taxon>
        <taxon>Clostridia</taxon>
        <taxon>Halanaerobiales</taxon>
        <taxon>Halanaerobiaceae</taxon>
        <taxon>Iocasia</taxon>
    </lineage>
</organism>
<dbReference type="GO" id="GO:0055085">
    <property type="term" value="P:transmembrane transport"/>
    <property type="evidence" value="ECO:0007669"/>
    <property type="project" value="InterPro"/>
</dbReference>
<feature type="transmembrane region" description="Helical" evidence="7">
    <location>
        <begin position="195"/>
        <end position="217"/>
    </location>
</feature>
<keyword evidence="4 7" id="KW-0812">Transmembrane</keyword>
<dbReference type="CDD" id="cd06261">
    <property type="entry name" value="TM_PBP2"/>
    <property type="match status" value="1"/>
</dbReference>
<dbReference type="GO" id="GO:0005886">
    <property type="term" value="C:plasma membrane"/>
    <property type="evidence" value="ECO:0007669"/>
    <property type="project" value="UniProtKB-SubCell"/>
</dbReference>
<evidence type="ECO:0000256" key="3">
    <source>
        <dbReference type="ARBA" id="ARBA00022475"/>
    </source>
</evidence>
<dbReference type="Proteomes" id="UP000665020">
    <property type="component" value="Chromosome"/>
</dbReference>
<accession>A0A8A7KQM2</accession>
<feature type="transmembrane region" description="Helical" evidence="7">
    <location>
        <begin position="87"/>
        <end position="107"/>
    </location>
</feature>
<keyword evidence="2 7" id="KW-0813">Transport</keyword>
<protein>
    <submittedName>
        <fullName evidence="9">ABC transporter permease subunit</fullName>
    </submittedName>
</protein>
<dbReference type="Gene3D" id="1.10.3720.10">
    <property type="entry name" value="MetI-like"/>
    <property type="match status" value="1"/>
</dbReference>
<evidence type="ECO:0000259" key="8">
    <source>
        <dbReference type="PROSITE" id="PS50928"/>
    </source>
</evidence>
<feature type="transmembrane region" description="Helical" evidence="7">
    <location>
        <begin position="248"/>
        <end position="268"/>
    </location>
</feature>
<evidence type="ECO:0000313" key="10">
    <source>
        <dbReference type="Proteomes" id="UP000665020"/>
    </source>
</evidence>
<dbReference type="PANTHER" id="PTHR43005">
    <property type="entry name" value="BLR7065 PROTEIN"/>
    <property type="match status" value="1"/>
</dbReference>
<keyword evidence="10" id="KW-1185">Reference proteome</keyword>
<dbReference type="EMBL" id="CP046640">
    <property type="protein sequence ID" value="QTM00103.1"/>
    <property type="molecule type" value="Genomic_DNA"/>
</dbReference>
<reference evidence="9" key="1">
    <citation type="submission" date="2019-12" db="EMBL/GenBank/DDBJ databases">
        <authorList>
            <person name="zhang j."/>
            <person name="sun C.M."/>
        </authorList>
    </citation>
    <scope>NUCLEOTIDE SEQUENCE</scope>
    <source>
        <strain evidence="9">NS-1</strain>
    </source>
</reference>
<dbReference type="PROSITE" id="PS50928">
    <property type="entry name" value="ABC_TM1"/>
    <property type="match status" value="1"/>
</dbReference>
<evidence type="ECO:0000256" key="1">
    <source>
        <dbReference type="ARBA" id="ARBA00004651"/>
    </source>
</evidence>
<feature type="transmembrane region" description="Helical" evidence="7">
    <location>
        <begin position="138"/>
        <end position="159"/>
    </location>
</feature>